<name>M0MTN1_9EURY</name>
<accession>M0MTN1</accession>
<protein>
    <submittedName>
        <fullName evidence="6">Bacterio-opsin activator-like protein</fullName>
    </submittedName>
</protein>
<sequence>MDGLAQFLCTGGYERLRRATRTHRGDLVVRLCGEVGLQPSEVVAISPADVRQTGTTRLLDVGDREAFVPAAVAHSIQKYAQSVDDTDPLVDVSERRIQMLVSESGTRAADATGDNRFRDVSTRNLRAAHARQLLHDGVDARIVLAVTAYERVAALEPYLPTPDRETVAAALSGKSALTADGLPAWLRRAVRVVADVGEELMVATSASDIHETVCGRLADTDGYRFAWIAETTGDGLTVRAHAGVAANSVDQMLADRSDLVTDVVEEQTIRTVDVGDTTLLAVPLAGEMTRGLLGIGTLREDVDAIERDLLGALGAQVGHALAVIEHRRLLLADTVTELTFDIGREAAFLPETAATLDCEFELVGIVPADEGVLCYVTTRAVTPDAVFERASTTDEVSDVRFVSDDETGMLLELMLRRSPIRTFAKLGGQIRSYEVGSQGGQLVGETPTDANVRSIVETMTDTFPTAHLTAKRETEPETATDGRFRETLTDDLTERQTAALRSAYFGGYFEWPRDSTAEELADSLSVSSPTLHHHLRIAQKKLLQSFFHDSG</sequence>
<proteinExistence type="predicted"/>
<evidence type="ECO:0000313" key="6">
    <source>
        <dbReference type="EMBL" id="EMA47830.1"/>
    </source>
</evidence>
<evidence type="ECO:0000259" key="5">
    <source>
        <dbReference type="Pfam" id="PF15915"/>
    </source>
</evidence>
<dbReference type="AlphaFoldDB" id="M0MTN1"/>
<dbReference type="EMBL" id="AOMD01000002">
    <property type="protein sequence ID" value="EMA47830.1"/>
    <property type="molecule type" value="Genomic_DNA"/>
</dbReference>
<feature type="domain" description="HTH bat-type" evidence="4">
    <location>
        <begin position="492"/>
        <end position="543"/>
    </location>
</feature>
<dbReference type="SUPFAM" id="SSF56349">
    <property type="entry name" value="DNA breaking-rejoining enzymes"/>
    <property type="match status" value="1"/>
</dbReference>
<dbReference type="PANTHER" id="PTHR34236:SF1">
    <property type="entry name" value="DIMETHYL SULFOXIDE REDUCTASE TRANSCRIPTIONAL ACTIVATOR"/>
    <property type="match status" value="1"/>
</dbReference>
<dbReference type="InterPro" id="IPR013762">
    <property type="entry name" value="Integrase-like_cat_sf"/>
</dbReference>
<dbReference type="InterPro" id="IPR011010">
    <property type="entry name" value="DNA_brk_join_enz"/>
</dbReference>
<evidence type="ECO:0000256" key="3">
    <source>
        <dbReference type="ARBA" id="ARBA00023172"/>
    </source>
</evidence>
<dbReference type="Pfam" id="PF04967">
    <property type="entry name" value="HTH_10"/>
    <property type="match status" value="1"/>
</dbReference>
<dbReference type="GO" id="GO:0006310">
    <property type="term" value="P:DNA recombination"/>
    <property type="evidence" value="ECO:0007669"/>
    <property type="project" value="UniProtKB-KW"/>
</dbReference>
<dbReference type="PANTHER" id="PTHR34236">
    <property type="entry name" value="DIMETHYL SULFOXIDE REDUCTASE TRANSCRIPTIONAL ACTIVATOR"/>
    <property type="match status" value="1"/>
</dbReference>
<evidence type="ECO:0000259" key="4">
    <source>
        <dbReference type="Pfam" id="PF04967"/>
    </source>
</evidence>
<dbReference type="InterPro" id="IPR007050">
    <property type="entry name" value="HTH_bacterioopsin"/>
</dbReference>
<comment type="caution">
    <text evidence="6">The sequence shown here is derived from an EMBL/GenBank/DDBJ whole genome shotgun (WGS) entry which is preliminary data.</text>
</comment>
<dbReference type="GO" id="GO:0015074">
    <property type="term" value="P:DNA integration"/>
    <property type="evidence" value="ECO:0007669"/>
    <property type="project" value="InterPro"/>
</dbReference>
<evidence type="ECO:0000256" key="2">
    <source>
        <dbReference type="ARBA" id="ARBA00023163"/>
    </source>
</evidence>
<dbReference type="STRING" id="1227455.C449_00120"/>
<keyword evidence="2" id="KW-0804">Transcription</keyword>
<gene>
    <name evidence="6" type="ORF">C449_00120</name>
</gene>
<dbReference type="RefSeq" id="WP_006075812.1">
    <property type="nucleotide sequence ID" value="NZ_AOMD01000002.1"/>
</dbReference>
<keyword evidence="3" id="KW-0233">DNA recombination</keyword>
<reference evidence="6 7" key="1">
    <citation type="journal article" date="2014" name="PLoS Genet.">
        <title>Phylogenetically driven sequencing of extremely halophilic archaea reveals strategies for static and dynamic osmo-response.</title>
        <authorList>
            <person name="Becker E.A."/>
            <person name="Seitzer P.M."/>
            <person name="Tritt A."/>
            <person name="Larsen D."/>
            <person name="Krusor M."/>
            <person name="Yao A.I."/>
            <person name="Wu D."/>
            <person name="Madern D."/>
            <person name="Eisen J.A."/>
            <person name="Darling A.E."/>
            <person name="Facciotti M.T."/>
        </authorList>
    </citation>
    <scope>NUCLEOTIDE SEQUENCE [LARGE SCALE GENOMIC DNA]</scope>
    <source>
        <strain evidence="6 7">DSM 5350</strain>
    </source>
</reference>
<evidence type="ECO:0000256" key="1">
    <source>
        <dbReference type="ARBA" id="ARBA00023015"/>
    </source>
</evidence>
<organism evidence="6 7">
    <name type="scientific">Halococcus saccharolyticus DSM 5350</name>
    <dbReference type="NCBI Taxonomy" id="1227455"/>
    <lineage>
        <taxon>Archaea</taxon>
        <taxon>Methanobacteriati</taxon>
        <taxon>Methanobacteriota</taxon>
        <taxon>Stenosarchaea group</taxon>
        <taxon>Halobacteria</taxon>
        <taxon>Halobacteriales</taxon>
        <taxon>Halococcaceae</taxon>
        <taxon>Halococcus</taxon>
    </lineage>
</organism>
<dbReference type="Gene3D" id="1.10.443.10">
    <property type="entry name" value="Intergrase catalytic core"/>
    <property type="match status" value="1"/>
</dbReference>
<dbReference type="OrthoDB" id="234125at2157"/>
<evidence type="ECO:0000313" key="7">
    <source>
        <dbReference type="Proteomes" id="UP000011669"/>
    </source>
</evidence>
<dbReference type="GO" id="GO:0003677">
    <property type="term" value="F:DNA binding"/>
    <property type="evidence" value="ECO:0007669"/>
    <property type="project" value="InterPro"/>
</dbReference>
<dbReference type="PATRIC" id="fig|1227455.4.peg.23"/>
<dbReference type="Pfam" id="PF15915">
    <property type="entry name" value="BAT"/>
    <property type="match status" value="1"/>
</dbReference>
<dbReference type="InParanoid" id="M0MTN1"/>
<keyword evidence="7" id="KW-1185">Reference proteome</keyword>
<dbReference type="Proteomes" id="UP000011669">
    <property type="component" value="Unassembled WGS sequence"/>
</dbReference>
<keyword evidence="1" id="KW-0805">Transcription regulation</keyword>
<dbReference type="InterPro" id="IPR031803">
    <property type="entry name" value="BAT_GAF/HTH-assoc"/>
</dbReference>
<feature type="domain" description="Bacterioopsin transcriptional activator GAF and HTH associated" evidence="5">
    <location>
        <begin position="333"/>
        <end position="486"/>
    </location>
</feature>